<evidence type="ECO:0008006" key="3">
    <source>
        <dbReference type="Google" id="ProtNLM"/>
    </source>
</evidence>
<dbReference type="AlphaFoldDB" id="A0AAV6YKR9"/>
<comment type="caution">
    <text evidence="1">The sequence shown here is derived from an EMBL/GenBank/DDBJ whole genome shotgun (WGS) entry which is preliminary data.</text>
</comment>
<evidence type="ECO:0000313" key="1">
    <source>
        <dbReference type="EMBL" id="KAG8535802.1"/>
    </source>
</evidence>
<name>A0AAV6YKR9_ENGPU</name>
<accession>A0AAV6YKR9</accession>
<dbReference type="Proteomes" id="UP000824782">
    <property type="component" value="Unassembled WGS sequence"/>
</dbReference>
<protein>
    <recommendedName>
        <fullName evidence="3">Ribosomal protein L21</fullName>
    </recommendedName>
</protein>
<proteinExistence type="predicted"/>
<reference evidence="1" key="1">
    <citation type="thesis" date="2020" institute="ProQuest LLC" country="789 East Eisenhower Parkway, Ann Arbor, MI, USA">
        <title>Comparative Genomics and Chromosome Evolution.</title>
        <authorList>
            <person name="Mudd A.B."/>
        </authorList>
    </citation>
    <scope>NUCLEOTIDE SEQUENCE</scope>
    <source>
        <strain evidence="1">237g6f4</strain>
        <tissue evidence="1">Blood</tissue>
    </source>
</reference>
<keyword evidence="2" id="KW-1185">Reference proteome</keyword>
<sequence>MQLTFLYGNLYVQEFQFPTSKYCRELHVHLVLLVKVGDKVRKGLSVALPHDKNVIHISVKSLYLRGVWVVQRKNIAAFKTSQKNIGKGTSHRSTHRRTSILDKPLAIEGKGVM</sequence>
<organism evidence="1 2">
    <name type="scientific">Engystomops pustulosus</name>
    <name type="common">Tungara frog</name>
    <name type="synonym">Physalaemus pustulosus</name>
    <dbReference type="NCBI Taxonomy" id="76066"/>
    <lineage>
        <taxon>Eukaryota</taxon>
        <taxon>Metazoa</taxon>
        <taxon>Chordata</taxon>
        <taxon>Craniata</taxon>
        <taxon>Vertebrata</taxon>
        <taxon>Euteleostomi</taxon>
        <taxon>Amphibia</taxon>
        <taxon>Batrachia</taxon>
        <taxon>Anura</taxon>
        <taxon>Neobatrachia</taxon>
        <taxon>Hyloidea</taxon>
        <taxon>Leptodactylidae</taxon>
        <taxon>Leiuperinae</taxon>
        <taxon>Engystomops</taxon>
    </lineage>
</organism>
<dbReference type="EMBL" id="WNYA01057120">
    <property type="protein sequence ID" value="KAG8535802.1"/>
    <property type="molecule type" value="Genomic_DNA"/>
</dbReference>
<gene>
    <name evidence="1" type="ORF">GDO81_027748</name>
</gene>
<evidence type="ECO:0000313" key="2">
    <source>
        <dbReference type="Proteomes" id="UP000824782"/>
    </source>
</evidence>